<feature type="transmembrane region" description="Helical" evidence="8">
    <location>
        <begin position="39"/>
        <end position="56"/>
    </location>
</feature>
<keyword evidence="6 8" id="KW-1133">Transmembrane helix</keyword>
<proteinExistence type="inferred from homology"/>
<feature type="transmembrane region" description="Helical" evidence="8">
    <location>
        <begin position="228"/>
        <end position="246"/>
    </location>
</feature>
<evidence type="ECO:0000256" key="5">
    <source>
        <dbReference type="ARBA" id="ARBA00022692"/>
    </source>
</evidence>
<feature type="transmembrane region" description="Helical" evidence="8">
    <location>
        <begin position="184"/>
        <end position="208"/>
    </location>
</feature>
<organism evidence="9">
    <name type="scientific">Alloyangia sp. H15</name>
    <dbReference type="NCBI Taxonomy" id="3029062"/>
    <lineage>
        <taxon>Bacteria</taxon>
        <taxon>Pseudomonadati</taxon>
        <taxon>Pseudomonadota</taxon>
        <taxon>Alphaproteobacteria</taxon>
        <taxon>Rhodobacterales</taxon>
        <taxon>Roseobacteraceae</taxon>
        <taxon>Alloyangia</taxon>
    </lineage>
</organism>
<evidence type="ECO:0000256" key="7">
    <source>
        <dbReference type="ARBA" id="ARBA00023136"/>
    </source>
</evidence>
<evidence type="ECO:0000256" key="2">
    <source>
        <dbReference type="ARBA" id="ARBA00009142"/>
    </source>
</evidence>
<reference evidence="9" key="1">
    <citation type="submission" date="2023-02" db="EMBL/GenBank/DDBJ databases">
        <title>Description and genomic characterization of Salipiger bruguierae sp. nov., isolated from the sediment of mangrove plant Bruguiera sexangula.</title>
        <authorList>
            <person name="Long M."/>
        </authorList>
    </citation>
    <scope>NUCLEOTIDE SEQUENCE</scope>
    <source>
        <strain evidence="9">H15</strain>
    </source>
</reference>
<evidence type="ECO:0000256" key="4">
    <source>
        <dbReference type="ARBA" id="ARBA00022475"/>
    </source>
</evidence>
<dbReference type="PANTHER" id="PTHR30269:SF37">
    <property type="entry name" value="MEMBRANE TRANSPORTER PROTEIN"/>
    <property type="match status" value="1"/>
</dbReference>
<dbReference type="AlphaFoldDB" id="A0AAU8ANA1"/>
<comment type="subcellular location">
    <subcellularLocation>
        <location evidence="1 8">Cell membrane</location>
        <topology evidence="1 8">Multi-pass membrane protein</topology>
    </subcellularLocation>
</comment>
<name>A0AAU8ANA1_9RHOB</name>
<evidence type="ECO:0000256" key="8">
    <source>
        <dbReference type="RuleBase" id="RU363041"/>
    </source>
</evidence>
<dbReference type="GO" id="GO:0005886">
    <property type="term" value="C:plasma membrane"/>
    <property type="evidence" value="ECO:0007669"/>
    <property type="project" value="UniProtKB-SubCell"/>
</dbReference>
<evidence type="ECO:0000256" key="1">
    <source>
        <dbReference type="ARBA" id="ARBA00004651"/>
    </source>
</evidence>
<sequence>MIPSLLLPDGMAETVFAVLIGTSFAASFITVAFGIGGGGILLAVMATLVPPAALIPTHGVIQIGSNFGRAALTFRHIFWPAIPAFALGSVIGAAAGGAIAVTLPPSIMQIGIGVFVIYSVFATPPKGLRDWPAIVGAVSSFLTMFFGATGLFVATFTKSHNLPRHSHVATHAALMTVQHGVKTIAFGLLGFAFAHWWAFIVAMIAAGFVGTMAGKLLLNRMDDKRFRLALDAILILLSVRLIYAGLRDLLA</sequence>
<dbReference type="RefSeq" id="WP_353475050.1">
    <property type="nucleotide sequence ID" value="NZ_CP123385.1"/>
</dbReference>
<dbReference type="Pfam" id="PF01925">
    <property type="entry name" value="TauE"/>
    <property type="match status" value="1"/>
</dbReference>
<keyword evidence="7 8" id="KW-0472">Membrane</keyword>
<gene>
    <name evidence="9" type="ORF">PVT71_15945</name>
</gene>
<evidence type="ECO:0000256" key="6">
    <source>
        <dbReference type="ARBA" id="ARBA00022989"/>
    </source>
</evidence>
<comment type="similarity">
    <text evidence="2 8">Belongs to the 4-toluene sulfonate uptake permease (TSUP) (TC 2.A.102) family.</text>
</comment>
<feature type="transmembrane region" description="Helical" evidence="8">
    <location>
        <begin position="134"/>
        <end position="156"/>
    </location>
</feature>
<dbReference type="InterPro" id="IPR002781">
    <property type="entry name" value="TM_pro_TauE-like"/>
</dbReference>
<accession>A0AAU8ANA1</accession>
<dbReference type="InterPro" id="IPR052017">
    <property type="entry name" value="TSUP"/>
</dbReference>
<feature type="transmembrane region" description="Helical" evidence="8">
    <location>
        <begin position="77"/>
        <end position="100"/>
    </location>
</feature>
<keyword evidence="4 8" id="KW-1003">Cell membrane</keyword>
<feature type="transmembrane region" description="Helical" evidence="8">
    <location>
        <begin position="106"/>
        <end position="122"/>
    </location>
</feature>
<protein>
    <recommendedName>
        <fullName evidence="8">Probable membrane transporter protein</fullName>
    </recommendedName>
</protein>
<evidence type="ECO:0000256" key="3">
    <source>
        <dbReference type="ARBA" id="ARBA00022448"/>
    </source>
</evidence>
<dbReference type="PANTHER" id="PTHR30269">
    <property type="entry name" value="TRANSMEMBRANE PROTEIN YFCA"/>
    <property type="match status" value="1"/>
</dbReference>
<keyword evidence="5 8" id="KW-0812">Transmembrane</keyword>
<dbReference type="EMBL" id="CP123385">
    <property type="protein sequence ID" value="XCC96184.1"/>
    <property type="molecule type" value="Genomic_DNA"/>
</dbReference>
<keyword evidence="3" id="KW-0813">Transport</keyword>
<feature type="transmembrane region" description="Helical" evidence="8">
    <location>
        <begin position="12"/>
        <end position="33"/>
    </location>
</feature>
<evidence type="ECO:0000313" key="9">
    <source>
        <dbReference type="EMBL" id="XCC96184.1"/>
    </source>
</evidence>